<reference evidence="2 3" key="1">
    <citation type="submission" date="2016-07" db="EMBL/GenBank/DDBJ databases">
        <title>Complete genome sequence of Altererythrobacter namhicola JCM 16345T, containing esterase-encoding genes.</title>
        <authorList>
            <person name="Cheng H."/>
            <person name="Wu Y.-H."/>
            <person name="Jian S.-L."/>
            <person name="Huo Y.-Y."/>
            <person name="Wang C.-S."/>
            <person name="Xu X.-W."/>
        </authorList>
    </citation>
    <scope>NUCLEOTIDE SEQUENCE [LARGE SCALE GENOMIC DNA]</scope>
    <source>
        <strain evidence="2 3">JCM 16345</strain>
    </source>
</reference>
<name>A0A1C7DAB6_9SPHN</name>
<sequence length="359" mass="38511">MAEAYNPEYDPTGLEGAIDTNRMYWLDAPHLPGVSLKPLRTSTESSFFTTMVRIAAGAELPDAVYLGGMDMWVLSGRLTYQQDSEISILEPGVWGFIGANSRVASIKAETDAELLVNFYGAAAFLGDGNSVNSILTSLDVLRLAREHKSPLVPNTLAYCAKDTSNRFEGDGEPMAIASKEAGELFVGGAGEFATPADVRHPHFVDTRAVPWAVDENIPDVGLKILRISEETGFVTMVVRHNGEAPPHRHLAGADFLVLQGAMGYRAGPPEGTGPGIWVYEPPGARHESTQRLGTQDLIYTANLYGPIAFDSGKGTPPVAILSWMEYQQLAEAAGAKLIPSSKSEAATLLAWAPIAKRPA</sequence>
<gene>
    <name evidence="2" type="ORF">A6F65_02153</name>
</gene>
<dbReference type="EMBL" id="CP016545">
    <property type="protein sequence ID" value="ANU08439.1"/>
    <property type="molecule type" value="Genomic_DNA"/>
</dbReference>
<dbReference type="Gene3D" id="2.60.120.10">
    <property type="entry name" value="Jelly Rolls"/>
    <property type="match status" value="2"/>
</dbReference>
<dbReference type="AlphaFoldDB" id="A0A1C7DAB6"/>
<dbReference type="KEGG" id="anh:A6F65_02153"/>
<evidence type="ECO:0000313" key="2">
    <source>
        <dbReference type="EMBL" id="ANU08439.1"/>
    </source>
</evidence>
<dbReference type="InterPro" id="IPR014710">
    <property type="entry name" value="RmlC-like_jellyroll"/>
</dbReference>
<proteinExistence type="predicted"/>
<accession>A0A1C7DAB6</accession>
<feature type="domain" description="ChrR-like cupin" evidence="1">
    <location>
        <begin position="202"/>
        <end position="300"/>
    </location>
</feature>
<organism evidence="2 3">
    <name type="scientific">Paraurantiacibacter namhicola</name>
    <dbReference type="NCBI Taxonomy" id="645517"/>
    <lineage>
        <taxon>Bacteria</taxon>
        <taxon>Pseudomonadati</taxon>
        <taxon>Pseudomonadota</taxon>
        <taxon>Alphaproteobacteria</taxon>
        <taxon>Sphingomonadales</taxon>
        <taxon>Erythrobacteraceae</taxon>
        <taxon>Paraurantiacibacter</taxon>
    </lineage>
</organism>
<dbReference type="InterPro" id="IPR011051">
    <property type="entry name" value="RmlC_Cupin_sf"/>
</dbReference>
<evidence type="ECO:0000313" key="3">
    <source>
        <dbReference type="Proteomes" id="UP000092698"/>
    </source>
</evidence>
<dbReference type="Proteomes" id="UP000092698">
    <property type="component" value="Chromosome"/>
</dbReference>
<keyword evidence="3" id="KW-1185">Reference proteome</keyword>
<dbReference type="InterPro" id="IPR025979">
    <property type="entry name" value="ChrR-like_cupin_dom"/>
</dbReference>
<dbReference type="RefSeq" id="WP_067788533.1">
    <property type="nucleotide sequence ID" value="NZ_CP016545.1"/>
</dbReference>
<evidence type="ECO:0000259" key="1">
    <source>
        <dbReference type="Pfam" id="PF12973"/>
    </source>
</evidence>
<dbReference type="STRING" id="645517.A6F65_02153"/>
<protein>
    <submittedName>
        <fullName evidence="2">ChrR Cupin-like domain protein</fullName>
    </submittedName>
</protein>
<dbReference type="OrthoDB" id="9801227at2"/>
<feature type="domain" description="ChrR-like cupin" evidence="1">
    <location>
        <begin position="17"/>
        <end position="116"/>
    </location>
</feature>
<dbReference type="Pfam" id="PF12973">
    <property type="entry name" value="Cupin_7"/>
    <property type="match status" value="2"/>
</dbReference>
<dbReference type="SUPFAM" id="SSF51182">
    <property type="entry name" value="RmlC-like cupins"/>
    <property type="match status" value="2"/>
</dbReference>